<evidence type="ECO:0000256" key="3">
    <source>
        <dbReference type="SAM" id="MobiDB-lite"/>
    </source>
</evidence>
<organism evidence="4 5">
    <name type="scientific">Carboxydichorda subterranea</name>
    <dbReference type="NCBI Taxonomy" id="3109565"/>
    <lineage>
        <taxon>Bacteria</taxon>
        <taxon>Bacillati</taxon>
        <taxon>Bacillota</taxon>
        <taxon>Limnochordia</taxon>
        <taxon>Limnochordales</taxon>
        <taxon>Geochordaceae</taxon>
        <taxon>Carboxydichorda</taxon>
    </lineage>
</organism>
<sequence>MLHVRGNHDVPDGPPENPVAETKAVAPARGPGAVKLGDVTFLVLNTSDPALGGVGGSVSTEQLRAFERLLDESTGPVVVLAHHPLDDHSIEGNPLFAPFPSWAFTREREALRSVIERSARVVAVFTGHVHWGSVRLVNTIPYVSVPSFLERWHESGAAPGAYAVATLGPGRRLRVDFRSLEAGMVVSFQHG</sequence>
<dbReference type="PANTHER" id="PTHR42988:SF2">
    <property type="entry name" value="CYCLIC NUCLEOTIDE PHOSPHODIESTERASE CBUA0032-RELATED"/>
    <property type="match status" value="1"/>
</dbReference>
<protein>
    <recommendedName>
        <fullName evidence="6">Calcineurin-like phosphoesterase domain-containing protein</fullName>
    </recommendedName>
</protein>
<gene>
    <name evidence="4" type="ORF">U7230_11060</name>
</gene>
<dbReference type="Gene3D" id="3.60.21.10">
    <property type="match status" value="1"/>
</dbReference>
<dbReference type="InterPro" id="IPR050884">
    <property type="entry name" value="CNP_phosphodiesterase-III"/>
</dbReference>
<dbReference type="PANTHER" id="PTHR42988">
    <property type="entry name" value="PHOSPHOHYDROLASE"/>
    <property type="match status" value="1"/>
</dbReference>
<accession>A0ABZ1BVD0</accession>
<evidence type="ECO:0000256" key="2">
    <source>
        <dbReference type="ARBA" id="ARBA00022801"/>
    </source>
</evidence>
<dbReference type="SUPFAM" id="SSF56300">
    <property type="entry name" value="Metallo-dependent phosphatases"/>
    <property type="match status" value="1"/>
</dbReference>
<evidence type="ECO:0000313" key="5">
    <source>
        <dbReference type="Proteomes" id="UP001332192"/>
    </source>
</evidence>
<dbReference type="InterPro" id="IPR029052">
    <property type="entry name" value="Metallo-depent_PP-like"/>
</dbReference>
<evidence type="ECO:0008006" key="6">
    <source>
        <dbReference type="Google" id="ProtNLM"/>
    </source>
</evidence>
<name>A0ABZ1BVD0_9FIRM</name>
<keyword evidence="1" id="KW-0479">Metal-binding</keyword>
<proteinExistence type="predicted"/>
<feature type="compositionally biased region" description="Basic and acidic residues" evidence="3">
    <location>
        <begin position="1"/>
        <end position="11"/>
    </location>
</feature>
<evidence type="ECO:0000313" key="4">
    <source>
        <dbReference type="EMBL" id="WRP16626.1"/>
    </source>
</evidence>
<dbReference type="RefSeq" id="WP_324715898.1">
    <property type="nucleotide sequence ID" value="NZ_CP141615.1"/>
</dbReference>
<evidence type="ECO:0000256" key="1">
    <source>
        <dbReference type="ARBA" id="ARBA00022723"/>
    </source>
</evidence>
<feature type="region of interest" description="Disordered" evidence="3">
    <location>
        <begin position="1"/>
        <end position="21"/>
    </location>
</feature>
<keyword evidence="5" id="KW-1185">Reference proteome</keyword>
<reference evidence="4 5" key="1">
    <citation type="journal article" date="2024" name="Front. Microbiol.">
        <title>Novel thermophilic genera Geochorda gen. nov. and Carboxydochorda gen. nov. from the deep terrestrial subsurface reveal the ecophysiological diversity in the class Limnochordia.</title>
        <authorList>
            <person name="Karnachuk O.V."/>
            <person name="Lukina A.P."/>
            <person name="Avakyan M.R."/>
            <person name="Kadnikov V.V."/>
            <person name="Begmatov S."/>
            <person name="Beletsky A.V."/>
            <person name="Vlasova K.G."/>
            <person name="Novikov A.A."/>
            <person name="Shcherbakova V.A."/>
            <person name="Mardanov A.V."/>
            <person name="Ravin N.V."/>
        </authorList>
    </citation>
    <scope>NUCLEOTIDE SEQUENCE [LARGE SCALE GENOMIC DNA]</scope>
    <source>
        <strain evidence="4 5">L945</strain>
    </source>
</reference>
<dbReference type="Proteomes" id="UP001332192">
    <property type="component" value="Chromosome"/>
</dbReference>
<dbReference type="EMBL" id="CP141615">
    <property type="protein sequence ID" value="WRP16626.1"/>
    <property type="molecule type" value="Genomic_DNA"/>
</dbReference>
<keyword evidence="2" id="KW-0378">Hydrolase</keyword>